<gene>
    <name evidence="1" type="ORF">J42TS3_37910</name>
</gene>
<dbReference type="RefSeq" id="WP_213655955.1">
    <property type="nucleotide sequence ID" value="NZ_BOSL01000013.1"/>
</dbReference>
<accession>A0ABQ4MFI1</accession>
<evidence type="ECO:0000313" key="2">
    <source>
        <dbReference type="Proteomes" id="UP000679992"/>
    </source>
</evidence>
<proteinExistence type="predicted"/>
<keyword evidence="2" id="KW-1185">Reference proteome</keyword>
<name>A0ABQ4MFI1_9BACL</name>
<sequence length="100" mass="10746">MNGTIKVTRTYSASVGRYMWGIGFSLANGMEKRYGGSSEIPMEVVEHALKTSVFDLIIGGYSGVNLTVELPEGVTLTDAYKAQVTTKFTGDGTIALITFN</sequence>
<comment type="caution">
    <text evidence="1">The sequence shown here is derived from an EMBL/GenBank/DDBJ whole genome shotgun (WGS) entry which is preliminary data.</text>
</comment>
<organism evidence="1 2">
    <name type="scientific">Paenibacillus vini</name>
    <dbReference type="NCBI Taxonomy" id="1476024"/>
    <lineage>
        <taxon>Bacteria</taxon>
        <taxon>Bacillati</taxon>
        <taxon>Bacillota</taxon>
        <taxon>Bacilli</taxon>
        <taxon>Bacillales</taxon>
        <taxon>Paenibacillaceae</taxon>
        <taxon>Paenibacillus</taxon>
    </lineage>
</organism>
<reference evidence="1 2" key="1">
    <citation type="submission" date="2021-03" db="EMBL/GenBank/DDBJ databases">
        <title>Antimicrobial resistance genes in bacteria isolated from Japanese honey, and their potential for conferring macrolide and lincosamide resistance in the American foulbrood pathogen Paenibacillus larvae.</title>
        <authorList>
            <person name="Okamoto M."/>
            <person name="Kumagai M."/>
            <person name="Kanamori H."/>
            <person name="Takamatsu D."/>
        </authorList>
    </citation>
    <scope>NUCLEOTIDE SEQUENCE [LARGE SCALE GENOMIC DNA]</scope>
    <source>
        <strain evidence="1 2">J42TS3</strain>
    </source>
</reference>
<dbReference type="EMBL" id="BOSL01000013">
    <property type="protein sequence ID" value="GIP54756.1"/>
    <property type="molecule type" value="Genomic_DNA"/>
</dbReference>
<evidence type="ECO:0000313" key="1">
    <source>
        <dbReference type="EMBL" id="GIP54756.1"/>
    </source>
</evidence>
<protein>
    <submittedName>
        <fullName evidence="1">Uncharacterized protein</fullName>
    </submittedName>
</protein>
<dbReference type="Proteomes" id="UP000679992">
    <property type="component" value="Unassembled WGS sequence"/>
</dbReference>